<accession>A0A5B8NLE9</accession>
<evidence type="ECO:0000313" key="2">
    <source>
        <dbReference type="Proteomes" id="UP000318453"/>
    </source>
</evidence>
<dbReference type="RefSeq" id="WP_146295344.1">
    <property type="nucleotide sequence ID" value="NZ_CP042326.1"/>
</dbReference>
<organism evidence="1 2">
    <name type="scientific">Euhalothece natronophila Z-M001</name>
    <dbReference type="NCBI Taxonomy" id="522448"/>
    <lineage>
        <taxon>Bacteria</taxon>
        <taxon>Bacillati</taxon>
        <taxon>Cyanobacteriota</taxon>
        <taxon>Cyanophyceae</taxon>
        <taxon>Oscillatoriophycideae</taxon>
        <taxon>Chroococcales</taxon>
        <taxon>Halothecacae</taxon>
        <taxon>Halothece cluster</taxon>
        <taxon>Euhalothece</taxon>
    </lineage>
</organism>
<dbReference type="InterPro" id="IPR021373">
    <property type="entry name" value="DUF2993"/>
</dbReference>
<evidence type="ECO:0000313" key="1">
    <source>
        <dbReference type="EMBL" id="QDZ39747.1"/>
    </source>
</evidence>
<dbReference type="OrthoDB" id="460303at2"/>
<dbReference type="Pfam" id="PF11209">
    <property type="entry name" value="LmeA"/>
    <property type="match status" value="1"/>
</dbReference>
<dbReference type="KEGG" id="enn:FRE64_07220"/>
<name>A0A5B8NLE9_9CHRO</name>
<dbReference type="AlphaFoldDB" id="A0A5B8NLE9"/>
<dbReference type="EMBL" id="CP042326">
    <property type="protein sequence ID" value="QDZ39747.1"/>
    <property type="molecule type" value="Genomic_DNA"/>
</dbReference>
<gene>
    <name evidence="1" type="ORF">FRE64_07220</name>
</gene>
<sequence>MKLKSHFLSKILTPALQLWIKSQLDSITQLQLKITSSDQQLLQGIIPKIYLKSEFAIYQGLHFDQISLIAEQLQVNITQILKGHSLQLLHPLPISGQVRITETHLNDSLRSSLLQSGLQDFLFSLLKSNSFSSLQWEKITLQNNQLLLEGKPPQSPKNPVFIQATVDLISPQHLLISPITVQGLALNQEELTPVEFDLGSQVQIQEIKITEEAIFIEGRIMINNYSVA</sequence>
<proteinExistence type="predicted"/>
<protein>
    <submittedName>
        <fullName evidence="1">DUF2993 domain-containing protein</fullName>
    </submittedName>
</protein>
<reference evidence="1" key="1">
    <citation type="submission" date="2019-08" db="EMBL/GenBank/DDBJ databases">
        <title>Carotenoids and Carotenoid Binding Proteins in the Halophilic Cyanobacterium Euhalothece sp. ZM00.</title>
        <authorList>
            <person name="Cho S.M."/>
            <person name="Song J.Y."/>
            <person name="Park Y.-I."/>
        </authorList>
    </citation>
    <scope>NUCLEOTIDE SEQUENCE [LARGE SCALE GENOMIC DNA]</scope>
    <source>
        <strain evidence="1">Z-M001</strain>
    </source>
</reference>
<dbReference type="Proteomes" id="UP000318453">
    <property type="component" value="Chromosome"/>
</dbReference>
<keyword evidence="2" id="KW-1185">Reference proteome</keyword>